<evidence type="ECO:0000313" key="2">
    <source>
        <dbReference type="Proteomes" id="UP000283090"/>
    </source>
</evidence>
<accession>A0A437AAK9</accession>
<protein>
    <submittedName>
        <fullName evidence="1">Uncharacterized protein</fullName>
    </submittedName>
</protein>
<name>A0A437AAK9_ARTFL</name>
<dbReference type="RefSeq" id="XP_067493843.1">
    <property type="nucleotide sequence ID" value="XM_067631281.1"/>
</dbReference>
<evidence type="ECO:0000313" key="1">
    <source>
        <dbReference type="EMBL" id="RVD88299.1"/>
    </source>
</evidence>
<gene>
    <name evidence="1" type="ORF">DFL_002488</name>
</gene>
<dbReference type="Proteomes" id="UP000283090">
    <property type="component" value="Unassembled WGS sequence"/>
</dbReference>
<proteinExistence type="predicted"/>
<dbReference type="EMBL" id="SAEB01000003">
    <property type="protein sequence ID" value="RVD88299.1"/>
    <property type="molecule type" value="Genomic_DNA"/>
</dbReference>
<sequence>MFLPGRFQCNELEKKVYIDYKPPPARISRNAMGEESEVVQLDEVVLDSDQVNLARGQGNAEQNFIPDNEELELFGDLDFGISTENESSEQLAASVTLFGSTRERFQGPAIDPSSDGVVREVATAPATGQG</sequence>
<dbReference type="GeneID" id="93584799"/>
<dbReference type="VEuPathDB" id="FungiDB:DFL_002488"/>
<organism evidence="1 2">
    <name type="scientific">Arthrobotrys flagrans</name>
    <name type="common">Nematode-trapping fungus</name>
    <name type="synonym">Trichothecium flagrans</name>
    <dbReference type="NCBI Taxonomy" id="97331"/>
    <lineage>
        <taxon>Eukaryota</taxon>
        <taxon>Fungi</taxon>
        <taxon>Dikarya</taxon>
        <taxon>Ascomycota</taxon>
        <taxon>Pezizomycotina</taxon>
        <taxon>Orbiliomycetes</taxon>
        <taxon>Orbiliales</taxon>
        <taxon>Orbiliaceae</taxon>
        <taxon>Arthrobotrys</taxon>
    </lineage>
</organism>
<comment type="caution">
    <text evidence="1">The sequence shown here is derived from an EMBL/GenBank/DDBJ whole genome shotgun (WGS) entry which is preliminary data.</text>
</comment>
<reference evidence="1 2" key="1">
    <citation type="submission" date="2019-01" db="EMBL/GenBank/DDBJ databases">
        <title>Intercellular communication is required for trap formation in the nematode-trapping fungus Duddingtonia flagrans.</title>
        <authorList>
            <person name="Youssar L."/>
            <person name="Wernet V."/>
            <person name="Hensel N."/>
            <person name="Hildebrandt H.-G."/>
            <person name="Fischer R."/>
        </authorList>
    </citation>
    <scope>NUCLEOTIDE SEQUENCE [LARGE SCALE GENOMIC DNA]</scope>
    <source>
        <strain evidence="1 2">CBS H-5679</strain>
    </source>
</reference>
<dbReference type="AlphaFoldDB" id="A0A437AAK9"/>
<keyword evidence="2" id="KW-1185">Reference proteome</keyword>